<keyword evidence="5 8" id="KW-0812">Transmembrane</keyword>
<evidence type="ECO:0000256" key="1">
    <source>
        <dbReference type="ARBA" id="ARBA00004651"/>
    </source>
</evidence>
<feature type="transmembrane region" description="Helical" evidence="8">
    <location>
        <begin position="61"/>
        <end position="78"/>
    </location>
</feature>
<evidence type="ECO:0000256" key="6">
    <source>
        <dbReference type="ARBA" id="ARBA00022989"/>
    </source>
</evidence>
<dbReference type="RefSeq" id="WP_077322402.1">
    <property type="nucleotide sequence ID" value="NZ_CABEHT010000001.1"/>
</dbReference>
<name>A0A4U9XZH2_9STRE</name>
<protein>
    <submittedName>
        <fullName evidence="9">Iron chelate uptake ABC transporter, FeCT family, permease protein</fullName>
    </submittedName>
</protein>
<feature type="transmembrane region" description="Helical" evidence="8">
    <location>
        <begin position="148"/>
        <end position="170"/>
    </location>
</feature>
<dbReference type="AlphaFoldDB" id="A0A4U9XZH2"/>
<feature type="transmembrane region" description="Helical" evidence="8">
    <location>
        <begin position="312"/>
        <end position="329"/>
    </location>
</feature>
<accession>A0A4U9XZH2</accession>
<comment type="similarity">
    <text evidence="2">Belongs to the binding-protein-dependent transport system permease family. FecCD subfamily.</text>
</comment>
<reference evidence="9 10" key="1">
    <citation type="submission" date="2019-05" db="EMBL/GenBank/DDBJ databases">
        <authorList>
            <consortium name="Pathogen Informatics"/>
        </authorList>
    </citation>
    <scope>NUCLEOTIDE SEQUENCE [LARGE SCALE GENOMIC DNA]</scope>
    <source>
        <strain evidence="9 10">NCTC5386</strain>
    </source>
</reference>
<dbReference type="CDD" id="cd06550">
    <property type="entry name" value="TM_ABC_iron-siderophores_like"/>
    <property type="match status" value="1"/>
</dbReference>
<dbReference type="EMBL" id="CABEHT010000001">
    <property type="protein sequence ID" value="VTS18802.1"/>
    <property type="molecule type" value="Genomic_DNA"/>
</dbReference>
<keyword evidence="6 8" id="KW-1133">Transmembrane helix</keyword>
<dbReference type="InterPro" id="IPR000522">
    <property type="entry name" value="ABC_transptr_permease_BtuC"/>
</dbReference>
<dbReference type="InterPro" id="IPR037294">
    <property type="entry name" value="ABC_BtuC-like"/>
</dbReference>
<evidence type="ECO:0000256" key="5">
    <source>
        <dbReference type="ARBA" id="ARBA00022692"/>
    </source>
</evidence>
<dbReference type="PANTHER" id="PTHR30472">
    <property type="entry name" value="FERRIC ENTEROBACTIN TRANSPORT SYSTEM PERMEASE PROTEIN"/>
    <property type="match status" value="1"/>
</dbReference>
<proteinExistence type="inferred from homology"/>
<dbReference type="Gene3D" id="1.10.3470.10">
    <property type="entry name" value="ABC transporter involved in vitamin B12 uptake, BtuC"/>
    <property type="match status" value="1"/>
</dbReference>
<sequence length="333" mass="36021">MTYHKNLQLILLLTFLLITLSVLALAIGDSSFSLKAIGHLIFGKADSTTVFILTKIRLPRLLAALFGGASLALSGNILQTLTKNPLADSGILGINAGAGIVIAIFTAFGFLETPASLYSLPFFAMIGSGLSVALVYRMSHIKNRPLNPVTLIITGVGLSMMLSSLMIALVGNVNRYKTDYIVTWLSGNITGDDWPTLKVIMPLLIILWLSSYWQAYQLNLMNLSDDMSVTLGFQLKKERLSSLILSSSLAALSVVLVGNIAFVGLMAGHLSRRLAGQDHRFNLPTSLLLGMLLMLVADTITRVFLVGSNIPTGILVSIIGAPYFLYLMMQTRN</sequence>
<evidence type="ECO:0000256" key="8">
    <source>
        <dbReference type="SAM" id="Phobius"/>
    </source>
</evidence>
<dbReference type="PANTHER" id="PTHR30472:SF64">
    <property type="entry name" value="IRON(3+)-HYDROXAMATE IMPORT SYSTEM PERMEASE PROTEIN FHUG"/>
    <property type="match status" value="1"/>
</dbReference>
<dbReference type="SUPFAM" id="SSF81345">
    <property type="entry name" value="ABC transporter involved in vitamin B12 uptake, BtuC"/>
    <property type="match status" value="1"/>
</dbReference>
<dbReference type="GO" id="GO:0033214">
    <property type="term" value="P:siderophore-iron import into cell"/>
    <property type="evidence" value="ECO:0007669"/>
    <property type="project" value="TreeGrafter"/>
</dbReference>
<feature type="transmembrane region" description="Helical" evidence="8">
    <location>
        <begin position="240"/>
        <end position="267"/>
    </location>
</feature>
<comment type="subcellular location">
    <subcellularLocation>
        <location evidence="1">Cell membrane</location>
        <topology evidence="1">Multi-pass membrane protein</topology>
    </subcellularLocation>
</comment>
<dbReference type="GO" id="GO:0022857">
    <property type="term" value="F:transmembrane transporter activity"/>
    <property type="evidence" value="ECO:0007669"/>
    <property type="project" value="InterPro"/>
</dbReference>
<dbReference type="Pfam" id="PF01032">
    <property type="entry name" value="FecCD"/>
    <property type="match status" value="1"/>
</dbReference>
<keyword evidence="4" id="KW-1003">Cell membrane</keyword>
<gene>
    <name evidence="9" type="primary">yfhA</name>
    <name evidence="9" type="ORF">NCTC5386_01660</name>
</gene>
<evidence type="ECO:0000256" key="3">
    <source>
        <dbReference type="ARBA" id="ARBA00022448"/>
    </source>
</evidence>
<evidence type="ECO:0000313" key="10">
    <source>
        <dbReference type="Proteomes" id="UP000394068"/>
    </source>
</evidence>
<feature type="transmembrane region" description="Helical" evidence="8">
    <location>
        <begin position="117"/>
        <end position="136"/>
    </location>
</feature>
<dbReference type="GO" id="GO:0005886">
    <property type="term" value="C:plasma membrane"/>
    <property type="evidence" value="ECO:0007669"/>
    <property type="project" value="UniProtKB-SubCell"/>
</dbReference>
<feature type="transmembrane region" description="Helical" evidence="8">
    <location>
        <begin position="90"/>
        <end position="111"/>
    </location>
</feature>
<dbReference type="FunFam" id="1.10.3470.10:FF:000001">
    <property type="entry name" value="Vitamin B12 ABC transporter permease BtuC"/>
    <property type="match status" value="1"/>
</dbReference>
<organism evidence="9 10">
    <name type="scientific">Streptococcus pseudoporcinus</name>
    <dbReference type="NCBI Taxonomy" id="361101"/>
    <lineage>
        <taxon>Bacteria</taxon>
        <taxon>Bacillati</taxon>
        <taxon>Bacillota</taxon>
        <taxon>Bacilli</taxon>
        <taxon>Lactobacillales</taxon>
        <taxon>Streptococcaceae</taxon>
        <taxon>Streptococcus</taxon>
    </lineage>
</organism>
<feature type="transmembrane region" description="Helical" evidence="8">
    <location>
        <begin position="199"/>
        <end position="219"/>
    </location>
</feature>
<dbReference type="Proteomes" id="UP000394068">
    <property type="component" value="Unassembled WGS sequence"/>
</dbReference>
<evidence type="ECO:0000256" key="7">
    <source>
        <dbReference type="ARBA" id="ARBA00023136"/>
    </source>
</evidence>
<evidence type="ECO:0000313" key="9">
    <source>
        <dbReference type="EMBL" id="VTS18802.1"/>
    </source>
</evidence>
<evidence type="ECO:0000256" key="4">
    <source>
        <dbReference type="ARBA" id="ARBA00022475"/>
    </source>
</evidence>
<keyword evidence="7 8" id="KW-0472">Membrane</keyword>
<evidence type="ECO:0000256" key="2">
    <source>
        <dbReference type="ARBA" id="ARBA00007935"/>
    </source>
</evidence>
<keyword evidence="3" id="KW-0813">Transport</keyword>